<protein>
    <recommendedName>
        <fullName evidence="2">ATPase AAA-type core domain-containing protein</fullName>
    </recommendedName>
</protein>
<dbReference type="PATRIC" id="fig|1433287.3.peg.1798"/>
<dbReference type="SUPFAM" id="SSF52540">
    <property type="entry name" value="P-loop containing nucleoside triphosphate hydrolases"/>
    <property type="match status" value="1"/>
</dbReference>
<dbReference type="GO" id="GO:0005524">
    <property type="term" value="F:ATP binding"/>
    <property type="evidence" value="ECO:0007669"/>
    <property type="project" value="InterPro"/>
</dbReference>
<dbReference type="InterPro" id="IPR051396">
    <property type="entry name" value="Bact_Antivir_Def_Nuclease"/>
</dbReference>
<evidence type="ECO:0000313" key="4">
    <source>
        <dbReference type="Proteomes" id="UP000066995"/>
    </source>
</evidence>
<evidence type="ECO:0000313" key="3">
    <source>
        <dbReference type="EMBL" id="AHG76322.1"/>
    </source>
</evidence>
<reference evidence="3 4" key="1">
    <citation type="submission" date="2013-12" db="EMBL/GenBank/DDBJ databases">
        <title>Annotation of the Mannheimia varigena USDA-ARS-USMARC-1296 complete genome.</title>
        <authorList>
            <person name="Harhay G.P."/>
            <person name="Clawson M.L."/>
            <person name="Murray R.W."/>
            <person name="Lubbers B.V."/>
            <person name="Heaton M.P."/>
            <person name="Chitko-Mckown C.G."/>
            <person name="Harhay D.M."/>
            <person name="Smith T.P.L."/>
        </authorList>
    </citation>
    <scope>NUCLEOTIDE SEQUENCE [LARGE SCALE GENOMIC DNA]</scope>
    <source>
        <strain evidence="3 4">USDA-ARS-USMARC-1296</strain>
    </source>
</reference>
<dbReference type="HOGENOM" id="CLU_033692_0_0_6"/>
<dbReference type="PANTHER" id="PTHR43581:SF2">
    <property type="entry name" value="EXCINUCLEASE ATPASE SUBUNIT"/>
    <property type="match status" value="1"/>
</dbReference>
<sequence length="363" mass="41414">MKLIKLEVLGLNGSEIPIKIHFNSDFNILTGKNGSGKTTLLKLIWYVISGNISLAIGEILFKKLILETDEYLLTLENQDNDTGIINIEDSSTKEIINEKYTINTSYLASLRRNEKTIKYFKEKGSSIFLPTFRRIEGGFSTEKGRKRKLEESLSELSNELSNENHLFISSLSTVDIEALLIKKHSELSEQYGKLHQEISSEIINDIKNLEEKYSSREELSALVSTIKEKVQQMENDRANIMHPFDILKELVRKIFNYSGIKLDFQGANLGFGNAANAINSGLLSAGEKQMLSFIAYNTFYQNSIFIIDEPELSLHIDWQRVLFPMLLSQENNNQFIISTHSPFIYSKYPDKELQIASDKGFND</sequence>
<dbReference type="STRING" id="1433287.X808_18020"/>
<keyword evidence="1" id="KW-0175">Coiled coil</keyword>
<dbReference type="Gene3D" id="3.40.50.300">
    <property type="entry name" value="P-loop containing nucleotide triphosphate hydrolases"/>
    <property type="match status" value="1"/>
</dbReference>
<dbReference type="eggNOG" id="COG4637">
    <property type="taxonomic scope" value="Bacteria"/>
</dbReference>
<dbReference type="CDD" id="cd00267">
    <property type="entry name" value="ABC_ATPase"/>
    <property type="match status" value="2"/>
</dbReference>
<dbReference type="KEGG" id="mvi:X808_18020"/>
<organism evidence="3 4">
    <name type="scientific">Mannheimia varigena USDA-ARS-USMARC-1296</name>
    <dbReference type="NCBI Taxonomy" id="1433287"/>
    <lineage>
        <taxon>Bacteria</taxon>
        <taxon>Pseudomonadati</taxon>
        <taxon>Pseudomonadota</taxon>
        <taxon>Gammaproteobacteria</taxon>
        <taxon>Pasteurellales</taxon>
        <taxon>Pasteurellaceae</taxon>
        <taxon>Mannheimia</taxon>
    </lineage>
</organism>
<feature type="coiled-coil region" evidence="1">
    <location>
        <begin position="139"/>
        <end position="166"/>
    </location>
</feature>
<dbReference type="RefSeq" id="WP_025218010.1">
    <property type="nucleotide sequence ID" value="NZ_CP006943.1"/>
</dbReference>
<dbReference type="Pfam" id="PF13304">
    <property type="entry name" value="AAA_21"/>
    <property type="match status" value="1"/>
</dbReference>
<proteinExistence type="predicted"/>
<dbReference type="OrthoDB" id="9815944at2"/>
<evidence type="ECO:0000259" key="2">
    <source>
        <dbReference type="Pfam" id="PF13304"/>
    </source>
</evidence>
<dbReference type="AlphaFoldDB" id="W0QDH1"/>
<feature type="domain" description="ATPase AAA-type core" evidence="2">
    <location>
        <begin position="26"/>
        <end position="344"/>
    </location>
</feature>
<dbReference type="PANTHER" id="PTHR43581">
    <property type="entry name" value="ATP/GTP PHOSPHATASE"/>
    <property type="match status" value="1"/>
</dbReference>
<dbReference type="EMBL" id="CP006943">
    <property type="protein sequence ID" value="AHG76322.1"/>
    <property type="molecule type" value="Genomic_DNA"/>
</dbReference>
<evidence type="ECO:0000256" key="1">
    <source>
        <dbReference type="SAM" id="Coils"/>
    </source>
</evidence>
<accession>W0QDH1</accession>
<gene>
    <name evidence="3" type="ORF">X808_18020</name>
</gene>
<dbReference type="Proteomes" id="UP000066995">
    <property type="component" value="Chromosome"/>
</dbReference>
<keyword evidence="4" id="KW-1185">Reference proteome</keyword>
<dbReference type="InterPro" id="IPR027417">
    <property type="entry name" value="P-loop_NTPase"/>
</dbReference>
<dbReference type="InterPro" id="IPR003959">
    <property type="entry name" value="ATPase_AAA_core"/>
</dbReference>
<dbReference type="GO" id="GO:0016887">
    <property type="term" value="F:ATP hydrolysis activity"/>
    <property type="evidence" value="ECO:0007669"/>
    <property type="project" value="InterPro"/>
</dbReference>
<name>W0QDH1_9PAST</name>